<feature type="region of interest" description="Disordered" evidence="1">
    <location>
        <begin position="95"/>
        <end position="233"/>
    </location>
</feature>
<protein>
    <recommendedName>
        <fullName evidence="4">Zinc finger, CCHC-type</fullName>
    </recommendedName>
</protein>
<organism evidence="2 3">
    <name type="scientific">Tanacetum coccineum</name>
    <dbReference type="NCBI Taxonomy" id="301880"/>
    <lineage>
        <taxon>Eukaryota</taxon>
        <taxon>Viridiplantae</taxon>
        <taxon>Streptophyta</taxon>
        <taxon>Embryophyta</taxon>
        <taxon>Tracheophyta</taxon>
        <taxon>Spermatophyta</taxon>
        <taxon>Magnoliopsida</taxon>
        <taxon>eudicotyledons</taxon>
        <taxon>Gunneridae</taxon>
        <taxon>Pentapetalae</taxon>
        <taxon>asterids</taxon>
        <taxon>campanulids</taxon>
        <taxon>Asterales</taxon>
        <taxon>Asteraceae</taxon>
        <taxon>Asteroideae</taxon>
        <taxon>Anthemideae</taxon>
        <taxon>Anthemidinae</taxon>
        <taxon>Tanacetum</taxon>
    </lineage>
</organism>
<evidence type="ECO:0000313" key="2">
    <source>
        <dbReference type="EMBL" id="GJS57074.1"/>
    </source>
</evidence>
<feature type="compositionally biased region" description="Polar residues" evidence="1">
    <location>
        <begin position="207"/>
        <end position="216"/>
    </location>
</feature>
<gene>
    <name evidence="2" type="ORF">Tco_0651858</name>
</gene>
<sequence>MSDNDSIDAYAAKLSGIASKSATLGEVMSEHKLVKKFLTSLPRRFVHIVAALEQVLDLKTTGFEDVVGRLKAYEERVKEEDKANDPQENLLYARTEYSNGNNDSSEGRGRGSYSRGRGRGRGQGRGRGNSQNHGQRDSLKNHEEENKDVNGGGSPERNRNHEVNLNETQEKEKYTPPKSESNTDDEDDVWYFDNGASNHMTDEEVNPHNSSVTVHETNPESEKDNSGSDNTPNLLVRLETIRLLTALAAGKG</sequence>
<reference evidence="2" key="2">
    <citation type="submission" date="2022-01" db="EMBL/GenBank/DDBJ databases">
        <authorList>
            <person name="Yamashiro T."/>
            <person name="Shiraishi A."/>
            <person name="Satake H."/>
            <person name="Nakayama K."/>
        </authorList>
    </citation>
    <scope>NUCLEOTIDE SEQUENCE</scope>
</reference>
<comment type="caution">
    <text evidence="2">The sequence shown here is derived from an EMBL/GenBank/DDBJ whole genome shotgun (WGS) entry which is preliminary data.</text>
</comment>
<dbReference type="PANTHER" id="PTHR47481">
    <property type="match status" value="1"/>
</dbReference>
<feature type="compositionally biased region" description="Basic and acidic residues" evidence="1">
    <location>
        <begin position="217"/>
        <end position="226"/>
    </location>
</feature>
<dbReference type="Proteomes" id="UP001151760">
    <property type="component" value="Unassembled WGS sequence"/>
</dbReference>
<dbReference type="Pfam" id="PF14223">
    <property type="entry name" value="Retrotran_gag_2"/>
    <property type="match status" value="1"/>
</dbReference>
<evidence type="ECO:0008006" key="4">
    <source>
        <dbReference type="Google" id="ProtNLM"/>
    </source>
</evidence>
<feature type="compositionally biased region" description="Basic and acidic residues" evidence="1">
    <location>
        <begin position="156"/>
        <end position="175"/>
    </location>
</feature>
<proteinExistence type="predicted"/>
<name>A0ABQ4WVZ0_9ASTR</name>
<accession>A0ABQ4WVZ0</accession>
<evidence type="ECO:0000256" key="1">
    <source>
        <dbReference type="SAM" id="MobiDB-lite"/>
    </source>
</evidence>
<dbReference type="EMBL" id="BQNB010008980">
    <property type="protein sequence ID" value="GJS57074.1"/>
    <property type="molecule type" value="Genomic_DNA"/>
</dbReference>
<reference evidence="2" key="1">
    <citation type="journal article" date="2022" name="Int. J. Mol. Sci.">
        <title>Draft Genome of Tanacetum Coccineum: Genomic Comparison of Closely Related Tanacetum-Family Plants.</title>
        <authorList>
            <person name="Yamashiro T."/>
            <person name="Shiraishi A."/>
            <person name="Nakayama K."/>
            <person name="Satake H."/>
        </authorList>
    </citation>
    <scope>NUCLEOTIDE SEQUENCE</scope>
</reference>
<feature type="compositionally biased region" description="Basic and acidic residues" evidence="1">
    <location>
        <begin position="134"/>
        <end position="148"/>
    </location>
</feature>
<evidence type="ECO:0000313" key="3">
    <source>
        <dbReference type="Proteomes" id="UP001151760"/>
    </source>
</evidence>
<dbReference type="PANTHER" id="PTHR47481:SF41">
    <property type="entry name" value="COPIA-LIKE POLYPROTEIN_RETROTRANSPOSON"/>
    <property type="match status" value="1"/>
</dbReference>
<keyword evidence="3" id="KW-1185">Reference proteome</keyword>